<feature type="signal peptide" evidence="2">
    <location>
        <begin position="1"/>
        <end position="28"/>
    </location>
</feature>
<sequence>MKTNIRSNKKLISTLLSLALFLSCNSVKNSSDKKKDPIISTTTQTAIYVASNKIQQNSIYAYTQNEDGTLNFINEYVSGGKGSGNIEIFDWGYDPTHPLKDGIDPLISAYALTKTQNNKHLLVCNPGDGSISAFTIHKDKSLTLTDTQKAGHLHPNSIASHNNLVYVASSSGSDTPPPFKGNLKGFKVSKDGKLTAIPNSIRALNARPSCAAFSNDGKFLIVNELVSGLVKVYGVHSDGQLSKEPLSKAQCPNNSEPGRWLPIPVGFDIVEKGNNSIVLVSEARFLTPNGTLREEANIVPQSPKYSWQTGSTSSFSIDPEGMIKLISGDIKTGNASEGGQIANCWVEISSDGNTLYTANALSSSISTYAIKPNGEIILNDATAYKDSTETIFFSDLAISKKGRFLNQLIGNKGQILVIDITNNKLKKVTQSGNMVPIGTFGLTVVE</sequence>
<dbReference type="Proteomes" id="UP000231564">
    <property type="component" value="Chromosome MARIT"/>
</dbReference>
<keyword evidence="4" id="KW-1185">Reference proteome</keyword>
<dbReference type="GO" id="GO:0006006">
    <property type="term" value="P:glucose metabolic process"/>
    <property type="evidence" value="ECO:0007669"/>
    <property type="project" value="UniProtKB-KW"/>
</dbReference>
<dbReference type="GO" id="GO:0017057">
    <property type="term" value="F:6-phosphogluconolactonase activity"/>
    <property type="evidence" value="ECO:0007669"/>
    <property type="project" value="TreeGrafter"/>
</dbReference>
<dbReference type="InterPro" id="IPR050282">
    <property type="entry name" value="Cycloisomerase_2"/>
</dbReference>
<gene>
    <name evidence="3" type="ORF">MARIT_0505</name>
</gene>
<reference evidence="3 4" key="1">
    <citation type="submission" date="2016-11" db="EMBL/GenBank/DDBJ databases">
        <authorList>
            <person name="Jaros S."/>
            <person name="Januszkiewicz K."/>
            <person name="Wedrychowicz H."/>
        </authorList>
    </citation>
    <scope>NUCLEOTIDE SEQUENCE [LARGE SCALE GENOMIC DNA]</scope>
    <source>
        <strain evidence="3">NCIMB 2154T</strain>
    </source>
</reference>
<dbReference type="Gene3D" id="2.130.10.10">
    <property type="entry name" value="YVTN repeat-like/Quinoprotein amine dehydrogenase"/>
    <property type="match status" value="2"/>
</dbReference>
<evidence type="ECO:0000313" key="4">
    <source>
        <dbReference type="Proteomes" id="UP000231564"/>
    </source>
</evidence>
<accession>A0A2H1E6K0</accession>
<evidence type="ECO:0000256" key="1">
    <source>
        <dbReference type="ARBA" id="ARBA00022526"/>
    </source>
</evidence>
<dbReference type="EMBL" id="LT634361">
    <property type="protein sequence ID" value="SFZ80400.1"/>
    <property type="molecule type" value="Genomic_DNA"/>
</dbReference>
<dbReference type="STRING" id="1349785.GCA_000509405_01350"/>
<dbReference type="AlphaFoldDB" id="A0A2H1E6K0"/>
<keyword evidence="3" id="KW-0449">Lipoprotein</keyword>
<keyword evidence="1" id="KW-0119">Carbohydrate metabolism</keyword>
<evidence type="ECO:0000256" key="2">
    <source>
        <dbReference type="SAM" id="SignalP"/>
    </source>
</evidence>
<name>A0A2H1E6K0_9FLAO</name>
<dbReference type="OrthoDB" id="7057563at2"/>
<keyword evidence="1" id="KW-0313">Glucose metabolism</keyword>
<dbReference type="PROSITE" id="PS51257">
    <property type="entry name" value="PROKAR_LIPOPROTEIN"/>
    <property type="match status" value="1"/>
</dbReference>
<protein>
    <submittedName>
        <fullName evidence="3">Probable lipoprotein</fullName>
    </submittedName>
</protein>
<dbReference type="PANTHER" id="PTHR30344">
    <property type="entry name" value="6-PHOSPHOGLUCONOLACTONASE-RELATED"/>
    <property type="match status" value="1"/>
</dbReference>
<dbReference type="InterPro" id="IPR015943">
    <property type="entry name" value="WD40/YVTN_repeat-like_dom_sf"/>
</dbReference>
<dbReference type="RefSeq" id="WP_100210663.1">
    <property type="nucleotide sequence ID" value="NZ_CP138495.1"/>
</dbReference>
<organism evidence="3 4">
    <name type="scientific">Tenacibaculum maritimum NCIMB 2154</name>
    <dbReference type="NCBI Taxonomy" id="1349785"/>
    <lineage>
        <taxon>Bacteria</taxon>
        <taxon>Pseudomonadati</taxon>
        <taxon>Bacteroidota</taxon>
        <taxon>Flavobacteriia</taxon>
        <taxon>Flavobacteriales</taxon>
        <taxon>Flavobacteriaceae</taxon>
        <taxon>Tenacibaculum</taxon>
    </lineage>
</organism>
<dbReference type="PANTHER" id="PTHR30344:SF1">
    <property type="entry name" value="6-PHOSPHOGLUCONOLACTONASE"/>
    <property type="match status" value="1"/>
</dbReference>
<proteinExistence type="predicted"/>
<evidence type="ECO:0000313" key="3">
    <source>
        <dbReference type="EMBL" id="SFZ80400.1"/>
    </source>
</evidence>
<keyword evidence="2" id="KW-0732">Signal</keyword>
<dbReference type="SUPFAM" id="SSF75011">
    <property type="entry name" value="3-carboxy-cis,cis-mucoante lactonizing enzyme"/>
    <property type="match status" value="1"/>
</dbReference>
<dbReference type="KEGG" id="tmar:MARIT_0505"/>
<dbReference type="GeneID" id="47722102"/>
<feature type="chain" id="PRO_5013863679" evidence="2">
    <location>
        <begin position="29"/>
        <end position="446"/>
    </location>
</feature>